<evidence type="ECO:0000313" key="3">
    <source>
        <dbReference type="Proteomes" id="UP000830781"/>
    </source>
</evidence>
<dbReference type="Gene3D" id="3.60.21.10">
    <property type="match status" value="1"/>
</dbReference>
<dbReference type="AlphaFoldDB" id="A0AAX3AAF3"/>
<organism evidence="2 3">
    <name type="scientific">Sulfitobacter pontiacus</name>
    <dbReference type="NCBI Taxonomy" id="60137"/>
    <lineage>
        <taxon>Bacteria</taxon>
        <taxon>Pseudomonadati</taxon>
        <taxon>Pseudomonadota</taxon>
        <taxon>Alphaproteobacteria</taxon>
        <taxon>Rhodobacterales</taxon>
        <taxon>Roseobacteraceae</taxon>
        <taxon>Sulfitobacter</taxon>
    </lineage>
</organism>
<keyword evidence="2" id="KW-0378">Hydrolase</keyword>
<keyword evidence="1" id="KW-0732">Signal</keyword>
<accession>A0AAX3AAF3</accession>
<keyword evidence="3" id="KW-1185">Reference proteome</keyword>
<dbReference type="Proteomes" id="UP000830781">
    <property type="component" value="Chromosome"/>
</dbReference>
<evidence type="ECO:0000256" key="1">
    <source>
        <dbReference type="ARBA" id="ARBA00022729"/>
    </source>
</evidence>
<proteinExistence type="predicted"/>
<dbReference type="InterPro" id="IPR039331">
    <property type="entry name" value="PAPs-like"/>
</dbReference>
<dbReference type="EC" id="3.1.3.1" evidence="2"/>
<name>A0AAX3AAF3_9RHOB</name>
<dbReference type="GO" id="GO:0004035">
    <property type="term" value="F:alkaline phosphatase activity"/>
    <property type="evidence" value="ECO:0007669"/>
    <property type="project" value="UniProtKB-EC"/>
</dbReference>
<gene>
    <name evidence="2" type="primary">phoA</name>
    <name evidence="2" type="ORF">DSM110277_01471</name>
</gene>
<dbReference type="RefSeq" id="WP_243249962.1">
    <property type="nucleotide sequence ID" value="NZ_CP084959.1"/>
</dbReference>
<dbReference type="EMBL" id="CP084959">
    <property type="protein sequence ID" value="UOA23059.1"/>
    <property type="molecule type" value="Genomic_DNA"/>
</dbReference>
<evidence type="ECO:0000313" key="2">
    <source>
        <dbReference type="EMBL" id="UOA23059.1"/>
    </source>
</evidence>
<protein>
    <submittedName>
        <fullName evidence="2">Alkaline phosphatase</fullName>
        <ecNumber evidence="2">3.1.3.1</ecNumber>
    </submittedName>
</protein>
<dbReference type="SUPFAM" id="SSF56300">
    <property type="entry name" value="Metallo-dependent phosphatases"/>
    <property type="match status" value="1"/>
</dbReference>
<dbReference type="GO" id="GO:0003993">
    <property type="term" value="F:acid phosphatase activity"/>
    <property type="evidence" value="ECO:0007669"/>
    <property type="project" value="InterPro"/>
</dbReference>
<reference evidence="3" key="1">
    <citation type="journal article" date="2022" name="Microorganisms">
        <title>Beyond the ABCs#Discovery of Three New Plasmid Types in Rhodobacterales (RepQ, RepY, RepW).</title>
        <authorList>
            <person name="Freese H.M."/>
            <person name="Ringel V."/>
            <person name="Overmann J."/>
            <person name="Petersen J."/>
        </authorList>
    </citation>
    <scope>NUCLEOTIDE SEQUENCE [LARGE SCALE GENOMIC DNA]</scope>
    <source>
        <strain evidence="3">DSM 110277</strain>
    </source>
</reference>
<dbReference type="InterPro" id="IPR029052">
    <property type="entry name" value="Metallo-depent_PP-like"/>
</dbReference>
<sequence length="342" mass="37067">MFGKARWYLGLVAAAIVFAATEGALLSMAASTLGRFGNAKESKIFDPDRVHKLTTSNTFSLLAAGDIAACRVNGGVDRLNRNIRYALGIERPALEPNQGMLVTTSILNKFSDLPVLALGDLAYKRGEPVSFSDCYDPYWGQAKQRTWPTPGNHEYQSIGAYGYFDYWADRAGPDRNGYYALQAGKWIILSLNSEVDASRGSQQARWIDDLLANNQDKCIGAFFHKPAFSAVERSASNNARLLFSKVADAGAIFVLNGHNHFFERTVPLNGDGHPSRGGTTVFVAGAGGKVTNQAIPGNNRTAEIVTKVAGILKLDFDENAVDWSYVGGMDADEVSRGHLTCS</sequence>
<dbReference type="PANTHER" id="PTHR22953">
    <property type="entry name" value="ACID PHOSPHATASE RELATED"/>
    <property type="match status" value="1"/>
</dbReference>
<dbReference type="PANTHER" id="PTHR22953:SF153">
    <property type="entry name" value="PURPLE ACID PHOSPHATASE"/>
    <property type="match status" value="1"/>
</dbReference>